<comment type="caution">
    <text evidence="2">The sequence shown here is derived from an EMBL/GenBank/DDBJ whole genome shotgun (WGS) entry which is preliminary data.</text>
</comment>
<dbReference type="EMBL" id="JBIRWE010000009">
    <property type="protein sequence ID" value="MFI1966522.1"/>
    <property type="molecule type" value="Genomic_DNA"/>
</dbReference>
<evidence type="ECO:0000259" key="1">
    <source>
        <dbReference type="SMART" id="SM00960"/>
    </source>
</evidence>
<dbReference type="SMART" id="SM00960">
    <property type="entry name" value="Robl_LC7"/>
    <property type="match status" value="1"/>
</dbReference>
<dbReference type="RefSeq" id="WP_205627633.1">
    <property type="nucleotide sequence ID" value="NZ_JBIRWE010000009.1"/>
</dbReference>
<accession>A0ABW7UYP1</accession>
<name>A0ABW7UYP1_9ACTN</name>
<dbReference type="SUPFAM" id="SSF103196">
    <property type="entry name" value="Roadblock/LC7 domain"/>
    <property type="match status" value="1"/>
</dbReference>
<dbReference type="Proteomes" id="UP001611548">
    <property type="component" value="Unassembled WGS sequence"/>
</dbReference>
<dbReference type="InterPro" id="IPR004942">
    <property type="entry name" value="Roadblock/LAMTOR2_dom"/>
</dbReference>
<dbReference type="Pfam" id="PF03259">
    <property type="entry name" value="Robl_LC7"/>
    <property type="match status" value="1"/>
</dbReference>
<proteinExistence type="predicted"/>
<dbReference type="Gene3D" id="3.30.450.30">
    <property type="entry name" value="Dynein light chain 2a, cytoplasmic"/>
    <property type="match status" value="1"/>
</dbReference>
<sequence length="131" mass="13361">MTLEPQVSAELLALRDQVRYVQGGLVASADGLVVAHDLSGVEPEGLAALTAAAIGVAKRLSEATGQGGFEESVTRGEHGYIAVYAAGSSAVLTTLAGSETNIGRLHLRGRRAAAHIGALVDAAIHQHQGGR</sequence>
<reference evidence="2 3" key="1">
    <citation type="submission" date="2024-10" db="EMBL/GenBank/DDBJ databases">
        <title>The Natural Products Discovery Center: Release of the First 8490 Sequenced Strains for Exploring Actinobacteria Biosynthetic Diversity.</title>
        <authorList>
            <person name="Kalkreuter E."/>
            <person name="Kautsar S.A."/>
            <person name="Yang D."/>
            <person name="Bader C.D."/>
            <person name="Teijaro C.N."/>
            <person name="Fluegel L."/>
            <person name="Davis C.M."/>
            <person name="Simpson J.R."/>
            <person name="Lauterbach L."/>
            <person name="Steele A.D."/>
            <person name="Gui C."/>
            <person name="Meng S."/>
            <person name="Li G."/>
            <person name="Viehrig K."/>
            <person name="Ye F."/>
            <person name="Su P."/>
            <person name="Kiefer A.F."/>
            <person name="Nichols A."/>
            <person name="Cepeda A.J."/>
            <person name="Yan W."/>
            <person name="Fan B."/>
            <person name="Jiang Y."/>
            <person name="Adhikari A."/>
            <person name="Zheng C.-J."/>
            <person name="Schuster L."/>
            <person name="Cowan T.M."/>
            <person name="Smanski M.J."/>
            <person name="Chevrette M.G."/>
            <person name="De Carvalho L.P.S."/>
            <person name="Shen B."/>
        </authorList>
    </citation>
    <scope>NUCLEOTIDE SEQUENCE [LARGE SCALE GENOMIC DNA]</scope>
    <source>
        <strain evidence="2 3">NPDC020327</strain>
    </source>
</reference>
<keyword evidence="3" id="KW-1185">Reference proteome</keyword>
<evidence type="ECO:0000313" key="2">
    <source>
        <dbReference type="EMBL" id="MFI1966522.1"/>
    </source>
</evidence>
<evidence type="ECO:0000313" key="3">
    <source>
        <dbReference type="Proteomes" id="UP001611548"/>
    </source>
</evidence>
<gene>
    <name evidence="2" type="ORF">ACH429_20825</name>
</gene>
<feature type="domain" description="Roadblock/LAMTOR2" evidence="1">
    <location>
        <begin position="8"/>
        <end position="96"/>
    </location>
</feature>
<protein>
    <submittedName>
        <fullName evidence="2">Roadblock/LC7 domain-containing protein</fullName>
    </submittedName>
</protein>
<organism evidence="2 3">
    <name type="scientific">Streptomyces pathocidini</name>
    <dbReference type="NCBI Taxonomy" id="1650571"/>
    <lineage>
        <taxon>Bacteria</taxon>
        <taxon>Bacillati</taxon>
        <taxon>Actinomycetota</taxon>
        <taxon>Actinomycetes</taxon>
        <taxon>Kitasatosporales</taxon>
        <taxon>Streptomycetaceae</taxon>
        <taxon>Streptomyces</taxon>
    </lineage>
</organism>